<reference evidence="3" key="2">
    <citation type="submission" date="2013-12" db="EMBL/GenBank/DDBJ databases">
        <authorList>
            <person name="Yu Y."/>
            <person name="Lee S."/>
            <person name="de Baynast K."/>
            <person name="Wissotski M."/>
            <person name="Liu L."/>
            <person name="Talag J."/>
            <person name="Goicoechea J."/>
            <person name="Angelova A."/>
            <person name="Jetty R."/>
            <person name="Kudrna D."/>
            <person name="Golser W."/>
            <person name="Rivera L."/>
            <person name="Zhang J."/>
            <person name="Wing R."/>
        </authorList>
    </citation>
    <scope>NUCLEOTIDE SEQUENCE</scope>
</reference>
<feature type="transmembrane region" description="Helical" evidence="1">
    <location>
        <begin position="77"/>
        <end position="98"/>
    </location>
</feature>
<keyword evidence="1" id="KW-1133">Transmembrane helix</keyword>
<dbReference type="AlphaFoldDB" id="A0A0D9WRG1"/>
<keyword evidence="3" id="KW-1185">Reference proteome</keyword>
<feature type="transmembrane region" description="Helical" evidence="1">
    <location>
        <begin position="110"/>
        <end position="131"/>
    </location>
</feature>
<feature type="transmembrane region" description="Helical" evidence="1">
    <location>
        <begin position="210"/>
        <end position="232"/>
    </location>
</feature>
<proteinExistence type="predicted"/>
<reference evidence="2 3" key="1">
    <citation type="submission" date="2012-08" db="EMBL/GenBank/DDBJ databases">
        <title>Oryza genome evolution.</title>
        <authorList>
            <person name="Wing R.A."/>
        </authorList>
    </citation>
    <scope>NUCLEOTIDE SEQUENCE</scope>
</reference>
<feature type="transmembrane region" description="Helical" evidence="1">
    <location>
        <begin position="48"/>
        <end position="65"/>
    </location>
</feature>
<keyword evidence="1" id="KW-0812">Transmembrane</keyword>
<dbReference type="Gramene" id="LPERR06G15790.1">
    <property type="protein sequence ID" value="LPERR06G15790.1"/>
    <property type="gene ID" value="LPERR06G15790"/>
</dbReference>
<feature type="transmembrane region" description="Helical" evidence="1">
    <location>
        <begin position="143"/>
        <end position="166"/>
    </location>
</feature>
<sequence length="253" mass="26699">MPVPVHVLPVLVCAMAGVTVLGGFYSFLYRESNERTKSSRKEEWQQNIGVMAIVFGSSFLLQLLAATPSTEASGNNASLLLALSTFLCGTTLTLLTTLPKEEGHRISVLINWRLTFVCVILCVLTSLGLLSPFPRDPYPRHDAAAVGLLVMLVLVVAVSSVYGHLLPKVGLGKKASRFTAGITVVAAGCLIGAAPELSGDAPAPTTTKRAAFFVLCVTIVGLFVTVLSTINAESIDPSTVRKAEGQSSSRLAL</sequence>
<evidence type="ECO:0000313" key="3">
    <source>
        <dbReference type="Proteomes" id="UP000032180"/>
    </source>
</evidence>
<accession>A0A0D9WRG1</accession>
<keyword evidence="1" id="KW-0472">Membrane</keyword>
<evidence type="ECO:0000256" key="1">
    <source>
        <dbReference type="SAM" id="Phobius"/>
    </source>
</evidence>
<feature type="transmembrane region" description="Helical" evidence="1">
    <location>
        <begin position="178"/>
        <end position="198"/>
    </location>
</feature>
<dbReference type="HOGENOM" id="CLU_1099875_0_0_1"/>
<reference evidence="2" key="3">
    <citation type="submission" date="2015-04" db="UniProtKB">
        <authorList>
            <consortium name="EnsemblPlants"/>
        </authorList>
    </citation>
    <scope>IDENTIFICATION</scope>
</reference>
<feature type="transmembrane region" description="Helical" evidence="1">
    <location>
        <begin position="6"/>
        <end position="28"/>
    </location>
</feature>
<evidence type="ECO:0000313" key="2">
    <source>
        <dbReference type="EnsemblPlants" id="LPERR06G15790.1"/>
    </source>
</evidence>
<dbReference type="Proteomes" id="UP000032180">
    <property type="component" value="Chromosome 6"/>
</dbReference>
<protein>
    <submittedName>
        <fullName evidence="2">Uncharacterized protein</fullName>
    </submittedName>
</protein>
<dbReference type="EnsemblPlants" id="LPERR06G15790.1">
    <property type="protein sequence ID" value="LPERR06G15790.1"/>
    <property type="gene ID" value="LPERR06G15790"/>
</dbReference>
<organism evidence="2 3">
    <name type="scientific">Leersia perrieri</name>
    <dbReference type="NCBI Taxonomy" id="77586"/>
    <lineage>
        <taxon>Eukaryota</taxon>
        <taxon>Viridiplantae</taxon>
        <taxon>Streptophyta</taxon>
        <taxon>Embryophyta</taxon>
        <taxon>Tracheophyta</taxon>
        <taxon>Spermatophyta</taxon>
        <taxon>Magnoliopsida</taxon>
        <taxon>Liliopsida</taxon>
        <taxon>Poales</taxon>
        <taxon>Poaceae</taxon>
        <taxon>BOP clade</taxon>
        <taxon>Oryzoideae</taxon>
        <taxon>Oryzeae</taxon>
        <taxon>Oryzinae</taxon>
        <taxon>Leersia</taxon>
    </lineage>
</organism>
<name>A0A0D9WRG1_9ORYZ</name>